<reference evidence="1" key="1">
    <citation type="journal article" date="2013" name="Int. J. Syst. Evol. Microbiol.">
        <title>Aestuariibaculum suncheonense gen. nov., sp. nov., a marine bacterium of the family Flavobacteriaceae isolated from a tidal flat and emended descriptions of the genera Gaetbulibacter and Tamlana.</title>
        <authorList>
            <person name="Jeong S.H."/>
            <person name="Park M.S."/>
            <person name="Jin H.M."/>
            <person name="Lee K."/>
            <person name="Park W."/>
            <person name="Jeon C.O."/>
        </authorList>
    </citation>
    <scope>NUCLEOTIDE SEQUENCE</scope>
    <source>
        <strain evidence="1">SC17</strain>
    </source>
</reference>
<reference evidence="1" key="2">
    <citation type="submission" date="2020-09" db="EMBL/GenBank/DDBJ databases">
        <authorList>
            <person name="Wu Z."/>
        </authorList>
    </citation>
    <scope>NUCLEOTIDE SEQUENCE</scope>
    <source>
        <strain evidence="1">SC17</strain>
    </source>
</reference>
<dbReference type="AlphaFoldDB" id="A0A8J6QQW4"/>
<comment type="caution">
    <text evidence="1">The sequence shown here is derived from an EMBL/GenBank/DDBJ whole genome shotgun (WGS) entry which is preliminary data.</text>
</comment>
<accession>A0A8J6QQW4</accession>
<keyword evidence="2" id="KW-1185">Reference proteome</keyword>
<dbReference type="Proteomes" id="UP000602057">
    <property type="component" value="Unassembled WGS sequence"/>
</dbReference>
<name>A0A8J6QQW4_9FLAO</name>
<organism evidence="1 2">
    <name type="scientific">Aestuariibaculum suncheonense</name>
    <dbReference type="NCBI Taxonomy" id="1028745"/>
    <lineage>
        <taxon>Bacteria</taxon>
        <taxon>Pseudomonadati</taxon>
        <taxon>Bacteroidota</taxon>
        <taxon>Flavobacteriia</taxon>
        <taxon>Flavobacteriales</taxon>
        <taxon>Flavobacteriaceae</taxon>
    </lineage>
</organism>
<gene>
    <name evidence="1" type="ORF">ICJ84_04550</name>
</gene>
<sequence>MIKKIPYFLLVALILNCTNEVDNNSNAKPLATFKMSLDYWSNLKQLHNASYNYTVSSKTELGYNCNTSITVENGIIMSRAFEVYTQYDDEANYLDFENRIILKSFFEDKTALGTHNCKSNDDDYNSISFCNAAPALTIDELYNTCLKKYLSVNPTSNEINFNVDDENLLKECYYTSNTCDDDCSFGIKLTHFEWLQSDS</sequence>
<dbReference type="EMBL" id="JACVXC010000001">
    <property type="protein sequence ID" value="MBD0834699.1"/>
    <property type="molecule type" value="Genomic_DNA"/>
</dbReference>
<evidence type="ECO:0000313" key="2">
    <source>
        <dbReference type="Proteomes" id="UP000602057"/>
    </source>
</evidence>
<evidence type="ECO:0000313" key="1">
    <source>
        <dbReference type="EMBL" id="MBD0834699.1"/>
    </source>
</evidence>
<proteinExistence type="predicted"/>
<protein>
    <submittedName>
        <fullName evidence="1">Uncharacterized protein</fullName>
    </submittedName>
</protein>
<dbReference type="RefSeq" id="WP_188215158.1">
    <property type="nucleotide sequence ID" value="NZ_BAABGH010000004.1"/>
</dbReference>